<dbReference type="GO" id="GO:0003677">
    <property type="term" value="F:DNA binding"/>
    <property type="evidence" value="ECO:0007669"/>
    <property type="project" value="InterPro"/>
</dbReference>
<dbReference type="InterPro" id="IPR013325">
    <property type="entry name" value="RNA_pol_sigma_r2"/>
</dbReference>
<dbReference type="Pfam" id="PF04542">
    <property type="entry name" value="Sigma70_r2"/>
    <property type="match status" value="1"/>
</dbReference>
<dbReference type="InterPro" id="IPR013249">
    <property type="entry name" value="RNA_pol_sigma70_r4_t2"/>
</dbReference>
<dbReference type="PANTHER" id="PTHR43133:SF51">
    <property type="entry name" value="RNA POLYMERASE SIGMA FACTOR"/>
    <property type="match status" value="1"/>
</dbReference>
<keyword evidence="2" id="KW-0805">Transcription regulation</keyword>
<evidence type="ECO:0000313" key="9">
    <source>
        <dbReference type="EMBL" id="RHL30035.1"/>
    </source>
</evidence>
<evidence type="ECO:0000259" key="7">
    <source>
        <dbReference type="Pfam" id="PF04542"/>
    </source>
</evidence>
<evidence type="ECO:0000259" key="8">
    <source>
        <dbReference type="Pfam" id="PF08281"/>
    </source>
</evidence>
<dbReference type="GO" id="GO:0006352">
    <property type="term" value="P:DNA-templated transcription initiation"/>
    <property type="evidence" value="ECO:0007669"/>
    <property type="project" value="InterPro"/>
</dbReference>
<proteinExistence type="inferred from homology"/>
<dbReference type="InterPro" id="IPR039425">
    <property type="entry name" value="RNA_pol_sigma-70-like"/>
</dbReference>
<feature type="transmembrane region" description="Helical" evidence="6">
    <location>
        <begin position="214"/>
        <end position="232"/>
    </location>
</feature>
<feature type="domain" description="RNA polymerase sigma factor 70 region 4 type 2" evidence="8">
    <location>
        <begin position="149"/>
        <end position="201"/>
    </location>
</feature>
<reference evidence="9 10" key="1">
    <citation type="submission" date="2018-08" db="EMBL/GenBank/DDBJ databases">
        <title>A genome reference for cultivated species of the human gut microbiota.</title>
        <authorList>
            <person name="Zou Y."/>
            <person name="Xue W."/>
            <person name="Luo G."/>
        </authorList>
    </citation>
    <scope>NUCLEOTIDE SEQUENCE [LARGE SCALE GENOMIC DNA]</scope>
    <source>
        <strain evidence="9 10">AF38-24</strain>
    </source>
</reference>
<evidence type="ECO:0000256" key="1">
    <source>
        <dbReference type="ARBA" id="ARBA00010641"/>
    </source>
</evidence>
<accession>A0A415K133</accession>
<sequence>MESYTQEQLALYSALAEATGKMQAGDENAYNDIYNMMFPHVNAIIQTRGISGEDAVDVAQETMISVYKYISTIKDPQSTYKWIMSLANNKIVDYFRKNAKRFENETYITSDDDDMGEAEQIYNKSHDNQSGQISIKVPEDIFVNKEKQQMLLGVVNSLKEDQKQVVMMHCFSDMTFKDIADVLGVSENTVKTKFYRALNKLEASIYEVEKKEGVRLHSMGIVPFLLFIYMLCSKKISVSASMKNEVTQRVDKEIEDMKKPAGENNISKSSAVKSAGAKTAVISHKAVAIVAACVVGAGAIAGGAFALANANNSEKRTQEKKPVAATEIPSETQTETESETKSDAEDVLLEYYDSTLVSQFGTADKTFVRNYLFNEGDDGEDMAKDYIDTTGNQGLVGKKMIDVDGDDTVEMLVGNIIYNDDTTMTAQILIYDYDEISGTVEEVTNGKIKSYPFGWCNDTVQFAYQVKEDGFYIYSTGMYTYTWYEGGYKNAVAYAWKIDNNGVTDILNANSYGDKYMEEIDYLDTAKDVMPTVVNQWNEKYNDIDTLVTGNFKEIPLIKNLSEMDSEYTQLMYIGIGRNEDSTSWEYEYDKTDIPGFTNFYE</sequence>
<dbReference type="CDD" id="cd06171">
    <property type="entry name" value="Sigma70_r4"/>
    <property type="match status" value="1"/>
</dbReference>
<dbReference type="SUPFAM" id="SSF88946">
    <property type="entry name" value="Sigma2 domain of RNA polymerase sigma factors"/>
    <property type="match status" value="1"/>
</dbReference>
<dbReference type="Pfam" id="PF08281">
    <property type="entry name" value="Sigma70_r4_2"/>
    <property type="match status" value="1"/>
</dbReference>
<dbReference type="EMBL" id="QRON01000002">
    <property type="protein sequence ID" value="RHL30035.1"/>
    <property type="molecule type" value="Genomic_DNA"/>
</dbReference>
<dbReference type="InterPro" id="IPR013324">
    <property type="entry name" value="RNA_pol_sigma_r3/r4-like"/>
</dbReference>
<dbReference type="GO" id="GO:0016987">
    <property type="term" value="F:sigma factor activity"/>
    <property type="evidence" value="ECO:0007669"/>
    <property type="project" value="UniProtKB-KW"/>
</dbReference>
<keyword evidence="3" id="KW-0731">Sigma factor</keyword>
<evidence type="ECO:0000313" key="10">
    <source>
        <dbReference type="Proteomes" id="UP000283297"/>
    </source>
</evidence>
<evidence type="ECO:0000256" key="5">
    <source>
        <dbReference type="SAM" id="MobiDB-lite"/>
    </source>
</evidence>
<keyword evidence="6" id="KW-0472">Membrane</keyword>
<dbReference type="RefSeq" id="WP_118369595.1">
    <property type="nucleotide sequence ID" value="NZ_QRON01000002.1"/>
</dbReference>
<dbReference type="NCBIfam" id="TIGR02937">
    <property type="entry name" value="sigma70-ECF"/>
    <property type="match status" value="1"/>
</dbReference>
<keyword evidence="6" id="KW-0812">Transmembrane</keyword>
<keyword evidence="6" id="KW-1133">Transmembrane helix</keyword>
<evidence type="ECO:0000256" key="2">
    <source>
        <dbReference type="ARBA" id="ARBA00023015"/>
    </source>
</evidence>
<feature type="domain" description="RNA polymerase sigma-70 region 2" evidence="7">
    <location>
        <begin position="38"/>
        <end position="100"/>
    </location>
</feature>
<gene>
    <name evidence="9" type="ORF">DW028_05290</name>
</gene>
<protein>
    <submittedName>
        <fullName evidence="9">Sigma-70 family RNA polymerase sigma factor</fullName>
    </submittedName>
</protein>
<keyword evidence="4" id="KW-0804">Transcription</keyword>
<dbReference type="PANTHER" id="PTHR43133">
    <property type="entry name" value="RNA POLYMERASE ECF-TYPE SIGMA FACTO"/>
    <property type="match status" value="1"/>
</dbReference>
<dbReference type="Proteomes" id="UP000283297">
    <property type="component" value="Unassembled WGS sequence"/>
</dbReference>
<comment type="similarity">
    <text evidence="1">Belongs to the sigma-70 factor family. ECF subfamily.</text>
</comment>
<feature type="region of interest" description="Disordered" evidence="5">
    <location>
        <begin position="312"/>
        <end position="342"/>
    </location>
</feature>
<comment type="caution">
    <text evidence="9">The sequence shown here is derived from an EMBL/GenBank/DDBJ whole genome shotgun (WGS) entry which is preliminary data.</text>
</comment>
<feature type="transmembrane region" description="Helical" evidence="6">
    <location>
        <begin position="286"/>
        <end position="308"/>
    </location>
</feature>
<feature type="compositionally biased region" description="Low complexity" evidence="5">
    <location>
        <begin position="326"/>
        <end position="335"/>
    </location>
</feature>
<dbReference type="InterPro" id="IPR007627">
    <property type="entry name" value="RNA_pol_sigma70_r2"/>
</dbReference>
<dbReference type="InterPro" id="IPR036388">
    <property type="entry name" value="WH-like_DNA-bd_sf"/>
</dbReference>
<feature type="compositionally biased region" description="Basic and acidic residues" evidence="5">
    <location>
        <begin position="313"/>
        <end position="322"/>
    </location>
</feature>
<evidence type="ECO:0000256" key="4">
    <source>
        <dbReference type="ARBA" id="ARBA00023163"/>
    </source>
</evidence>
<name>A0A415K133_9FIRM</name>
<evidence type="ECO:0000256" key="6">
    <source>
        <dbReference type="SAM" id="Phobius"/>
    </source>
</evidence>
<evidence type="ECO:0000256" key="3">
    <source>
        <dbReference type="ARBA" id="ARBA00023082"/>
    </source>
</evidence>
<dbReference type="SUPFAM" id="SSF88659">
    <property type="entry name" value="Sigma3 and sigma4 domains of RNA polymerase sigma factors"/>
    <property type="match status" value="1"/>
</dbReference>
<dbReference type="AlphaFoldDB" id="A0A415K133"/>
<dbReference type="Gene3D" id="1.10.10.10">
    <property type="entry name" value="Winged helix-like DNA-binding domain superfamily/Winged helix DNA-binding domain"/>
    <property type="match status" value="1"/>
</dbReference>
<organism evidence="9 10">
    <name type="scientific">Agathobacter rectalis</name>
    <dbReference type="NCBI Taxonomy" id="39491"/>
    <lineage>
        <taxon>Bacteria</taxon>
        <taxon>Bacillati</taxon>
        <taxon>Bacillota</taxon>
        <taxon>Clostridia</taxon>
        <taxon>Lachnospirales</taxon>
        <taxon>Lachnospiraceae</taxon>
        <taxon>Agathobacter</taxon>
    </lineage>
</organism>
<dbReference type="Gene3D" id="1.10.1740.10">
    <property type="match status" value="1"/>
</dbReference>
<dbReference type="InterPro" id="IPR014284">
    <property type="entry name" value="RNA_pol_sigma-70_dom"/>
</dbReference>